<evidence type="ECO:0008006" key="4">
    <source>
        <dbReference type="Google" id="ProtNLM"/>
    </source>
</evidence>
<protein>
    <recommendedName>
        <fullName evidence="4">Glycosyltransferase subfamily 4-like N-terminal domain-containing protein</fullName>
    </recommendedName>
</protein>
<sequence>MRILQVTPYFYPAWTFGGPVKAVYELSKELVKKGHDVTVYSTDVCDRTSRSGVKGNGPVQVDGIRTYYFRNISKALAYDHKLFLSPSLVSVIRKEISGFDIIHLHEYYTFQNIVTHCYAKKYHIPYVLSVHGSLCPTARKQKAPYKQVFTYFLGRYILRDVSIAIVLTKEEKKQLLLMGLEPDKVRVIPNGVNLLEFADPPKKGTFREKYFIGSDERIILFLGRITREKGLDLLVSAFSKLVRQLRDLRLVIAGPSDLDYLASLKKLIVTKKIEHRVLFTGLLVGKERLSVYVDADVFVLPSHFEGLSFTVLEACASGVPVVITHHCNIPEVADYKAGFVVGRNGEEIQNAISRILDDEELKRKLGSNGRKMVREKFTLSKVVEQLEELYREVAYSASGHAS</sequence>
<evidence type="ECO:0000259" key="2">
    <source>
        <dbReference type="Pfam" id="PF13439"/>
    </source>
</evidence>
<evidence type="ECO:0000259" key="1">
    <source>
        <dbReference type="Pfam" id="PF00534"/>
    </source>
</evidence>
<dbReference type="InterPro" id="IPR028098">
    <property type="entry name" value="Glyco_trans_4-like_N"/>
</dbReference>
<gene>
    <name evidence="3" type="ORF">LCGC14_2330050</name>
</gene>
<dbReference type="GO" id="GO:0016757">
    <property type="term" value="F:glycosyltransferase activity"/>
    <property type="evidence" value="ECO:0007669"/>
    <property type="project" value="InterPro"/>
</dbReference>
<dbReference type="Gene3D" id="3.40.50.2000">
    <property type="entry name" value="Glycogen Phosphorylase B"/>
    <property type="match status" value="2"/>
</dbReference>
<accession>A0A0F9FA70</accession>
<proteinExistence type="predicted"/>
<organism evidence="3">
    <name type="scientific">marine sediment metagenome</name>
    <dbReference type="NCBI Taxonomy" id="412755"/>
    <lineage>
        <taxon>unclassified sequences</taxon>
        <taxon>metagenomes</taxon>
        <taxon>ecological metagenomes</taxon>
    </lineage>
</organism>
<feature type="domain" description="Glycosyl transferase family 1" evidence="1">
    <location>
        <begin position="205"/>
        <end position="372"/>
    </location>
</feature>
<dbReference type="Pfam" id="PF00534">
    <property type="entry name" value="Glycos_transf_1"/>
    <property type="match status" value="1"/>
</dbReference>
<reference evidence="3" key="1">
    <citation type="journal article" date="2015" name="Nature">
        <title>Complex archaea that bridge the gap between prokaryotes and eukaryotes.</title>
        <authorList>
            <person name="Spang A."/>
            <person name="Saw J.H."/>
            <person name="Jorgensen S.L."/>
            <person name="Zaremba-Niedzwiedzka K."/>
            <person name="Martijn J."/>
            <person name="Lind A.E."/>
            <person name="van Eijk R."/>
            <person name="Schleper C."/>
            <person name="Guy L."/>
            <person name="Ettema T.J."/>
        </authorList>
    </citation>
    <scope>NUCLEOTIDE SEQUENCE</scope>
</reference>
<comment type="caution">
    <text evidence="3">The sequence shown here is derived from an EMBL/GenBank/DDBJ whole genome shotgun (WGS) entry which is preliminary data.</text>
</comment>
<feature type="domain" description="Glycosyltransferase subfamily 4-like N-terminal" evidence="2">
    <location>
        <begin position="17"/>
        <end position="194"/>
    </location>
</feature>
<dbReference type="AlphaFoldDB" id="A0A0F9FA70"/>
<evidence type="ECO:0000313" key="3">
    <source>
        <dbReference type="EMBL" id="KKL47987.1"/>
    </source>
</evidence>
<dbReference type="SUPFAM" id="SSF53756">
    <property type="entry name" value="UDP-Glycosyltransferase/glycogen phosphorylase"/>
    <property type="match status" value="1"/>
</dbReference>
<dbReference type="InterPro" id="IPR050194">
    <property type="entry name" value="Glycosyltransferase_grp1"/>
</dbReference>
<dbReference type="EMBL" id="LAZR01033470">
    <property type="protein sequence ID" value="KKL47987.1"/>
    <property type="molecule type" value="Genomic_DNA"/>
</dbReference>
<dbReference type="PANTHER" id="PTHR45947">
    <property type="entry name" value="SULFOQUINOVOSYL TRANSFERASE SQD2"/>
    <property type="match status" value="1"/>
</dbReference>
<dbReference type="Pfam" id="PF13439">
    <property type="entry name" value="Glyco_transf_4"/>
    <property type="match status" value="1"/>
</dbReference>
<dbReference type="InterPro" id="IPR001296">
    <property type="entry name" value="Glyco_trans_1"/>
</dbReference>
<name>A0A0F9FA70_9ZZZZ</name>
<dbReference type="PANTHER" id="PTHR45947:SF3">
    <property type="entry name" value="SULFOQUINOVOSYL TRANSFERASE SQD2"/>
    <property type="match status" value="1"/>
</dbReference>